<comment type="caution">
    <text evidence="2">The sequence shown here is derived from an EMBL/GenBank/DDBJ whole genome shotgun (WGS) entry which is preliminary data.</text>
</comment>
<dbReference type="GO" id="GO:0015074">
    <property type="term" value="P:DNA integration"/>
    <property type="evidence" value="ECO:0007669"/>
    <property type="project" value="InterPro"/>
</dbReference>
<dbReference type="PANTHER" id="PTHR45835:SF99">
    <property type="entry name" value="CHROMO DOMAIN-CONTAINING PROTEIN-RELATED"/>
    <property type="match status" value="1"/>
</dbReference>
<feature type="domain" description="Integrase catalytic" evidence="1">
    <location>
        <begin position="53"/>
        <end position="149"/>
    </location>
</feature>
<dbReference type="Gene3D" id="3.30.420.10">
    <property type="entry name" value="Ribonuclease H-like superfamily/Ribonuclease H"/>
    <property type="match status" value="2"/>
</dbReference>
<name>A0A699KHP9_TANCI</name>
<dbReference type="SUPFAM" id="SSF53098">
    <property type="entry name" value="Ribonuclease H-like"/>
    <property type="match status" value="1"/>
</dbReference>
<reference evidence="2" key="1">
    <citation type="journal article" date="2019" name="Sci. Rep.">
        <title>Draft genome of Tanacetum cinerariifolium, the natural source of mosquito coil.</title>
        <authorList>
            <person name="Yamashiro T."/>
            <person name="Shiraishi A."/>
            <person name="Satake H."/>
            <person name="Nakayama K."/>
        </authorList>
    </citation>
    <scope>NUCLEOTIDE SEQUENCE</scope>
</reference>
<feature type="non-terminal residue" evidence="2">
    <location>
        <position position="1"/>
    </location>
</feature>
<dbReference type="GO" id="GO:0003676">
    <property type="term" value="F:nucleic acid binding"/>
    <property type="evidence" value="ECO:0007669"/>
    <property type="project" value="InterPro"/>
</dbReference>
<dbReference type="EMBL" id="BKCJ010520624">
    <property type="protein sequence ID" value="GFA95093.1"/>
    <property type="molecule type" value="Genomic_DNA"/>
</dbReference>
<proteinExistence type="predicted"/>
<dbReference type="GO" id="GO:0003964">
    <property type="term" value="F:RNA-directed DNA polymerase activity"/>
    <property type="evidence" value="ECO:0007669"/>
    <property type="project" value="UniProtKB-KW"/>
</dbReference>
<evidence type="ECO:0000259" key="1">
    <source>
        <dbReference type="PROSITE" id="PS50994"/>
    </source>
</evidence>
<dbReference type="InterPro" id="IPR012337">
    <property type="entry name" value="RNaseH-like_sf"/>
</dbReference>
<dbReference type="AlphaFoldDB" id="A0A699KHP9"/>
<accession>A0A699KHP9</accession>
<keyword evidence="2" id="KW-0695">RNA-directed DNA polymerase</keyword>
<dbReference type="InterPro" id="IPR036397">
    <property type="entry name" value="RNaseH_sf"/>
</dbReference>
<dbReference type="InterPro" id="IPR001584">
    <property type="entry name" value="Integrase_cat-core"/>
</dbReference>
<keyword evidence="2" id="KW-0808">Transferase</keyword>
<keyword evidence="2" id="KW-0548">Nucleotidyltransferase</keyword>
<sequence length="245" mass="28303">EGIHVDPAKIESIKDWASPKTPTKIQISTYVSKCLTYAKVKAKYPKPSGLLVQPEIPQWKWENIIMDFVTKLPKTLTGQDMIWVIIDCLTKSAYFLPMKENDSMDKLTGQYLKEVVSRHGVPVSIISDRDGRFTSHFWQTIQKLEDMLRACVIDFEKSWDRHLALVKFSYNNNYHTSIKAAPIEALYDHKCQSHICSADVRDSQLTGTEIVHETTKKIIQIKSQIQAARDRRKSYANMRQKPLEF</sequence>
<evidence type="ECO:0000313" key="2">
    <source>
        <dbReference type="EMBL" id="GFA95093.1"/>
    </source>
</evidence>
<dbReference type="PROSITE" id="PS50994">
    <property type="entry name" value="INTEGRASE"/>
    <property type="match status" value="1"/>
</dbReference>
<gene>
    <name evidence="2" type="ORF">Tci_667065</name>
</gene>
<dbReference type="PANTHER" id="PTHR45835">
    <property type="entry name" value="YALI0A06105P"/>
    <property type="match status" value="1"/>
</dbReference>
<organism evidence="2">
    <name type="scientific">Tanacetum cinerariifolium</name>
    <name type="common">Dalmatian daisy</name>
    <name type="synonym">Chrysanthemum cinerariifolium</name>
    <dbReference type="NCBI Taxonomy" id="118510"/>
    <lineage>
        <taxon>Eukaryota</taxon>
        <taxon>Viridiplantae</taxon>
        <taxon>Streptophyta</taxon>
        <taxon>Embryophyta</taxon>
        <taxon>Tracheophyta</taxon>
        <taxon>Spermatophyta</taxon>
        <taxon>Magnoliopsida</taxon>
        <taxon>eudicotyledons</taxon>
        <taxon>Gunneridae</taxon>
        <taxon>Pentapetalae</taxon>
        <taxon>asterids</taxon>
        <taxon>campanulids</taxon>
        <taxon>Asterales</taxon>
        <taxon>Asteraceae</taxon>
        <taxon>Asteroideae</taxon>
        <taxon>Anthemideae</taxon>
        <taxon>Anthemidinae</taxon>
        <taxon>Tanacetum</taxon>
    </lineage>
</organism>
<protein>
    <submittedName>
        <fullName evidence="2">Reverse transcriptase domain-containing protein</fullName>
    </submittedName>
</protein>